<evidence type="ECO:0000313" key="2">
    <source>
        <dbReference type="EMBL" id="MBE9106925.1"/>
    </source>
</evidence>
<comment type="caution">
    <text evidence="2">The sequence shown here is derived from an EMBL/GenBank/DDBJ whole genome shotgun (WGS) entry which is preliminary data.</text>
</comment>
<feature type="domain" description="RNA polymerase sigma-70 region 4" evidence="1">
    <location>
        <begin position="1"/>
        <end position="21"/>
    </location>
</feature>
<gene>
    <name evidence="2" type="ORF">IQ229_18930</name>
</gene>
<organism evidence="2 3">
    <name type="scientific">Nostoc cf. edaphicum LEGE 07299</name>
    <dbReference type="NCBI Taxonomy" id="2777974"/>
    <lineage>
        <taxon>Bacteria</taxon>
        <taxon>Bacillati</taxon>
        <taxon>Cyanobacteriota</taxon>
        <taxon>Cyanophyceae</taxon>
        <taxon>Nostocales</taxon>
        <taxon>Nostocaceae</taxon>
        <taxon>Nostoc</taxon>
    </lineage>
</organism>
<keyword evidence="3" id="KW-1185">Reference proteome</keyword>
<sequence>FNLSRERVRQIQSKAMRKLRRPHIAKRLKGWLI</sequence>
<evidence type="ECO:0000259" key="1">
    <source>
        <dbReference type="Pfam" id="PF04545"/>
    </source>
</evidence>
<dbReference type="InterPro" id="IPR007630">
    <property type="entry name" value="RNA_pol_sigma70_r4"/>
</dbReference>
<dbReference type="Pfam" id="PF04545">
    <property type="entry name" value="Sigma70_r4"/>
    <property type="match status" value="1"/>
</dbReference>
<reference evidence="2 3" key="1">
    <citation type="submission" date="2020-10" db="EMBL/GenBank/DDBJ databases">
        <authorList>
            <person name="Castelo-Branco R."/>
            <person name="Eusebio N."/>
            <person name="Adriana R."/>
            <person name="Vieira A."/>
            <person name="Brugerolle De Fraissinette N."/>
            <person name="Rezende De Castro R."/>
            <person name="Schneider M.P."/>
            <person name="Vasconcelos V."/>
            <person name="Leao P.N."/>
        </authorList>
    </citation>
    <scope>NUCLEOTIDE SEQUENCE [LARGE SCALE GENOMIC DNA]</scope>
    <source>
        <strain evidence="2 3">LEGE 07299</strain>
    </source>
</reference>
<accession>A0ABR9U3R1</accession>
<feature type="non-terminal residue" evidence="2">
    <location>
        <position position="1"/>
    </location>
</feature>
<evidence type="ECO:0000313" key="3">
    <source>
        <dbReference type="Proteomes" id="UP000647836"/>
    </source>
</evidence>
<dbReference type="SUPFAM" id="SSF88659">
    <property type="entry name" value="Sigma3 and sigma4 domains of RNA polymerase sigma factors"/>
    <property type="match status" value="1"/>
</dbReference>
<protein>
    <recommendedName>
        <fullName evidence="1">RNA polymerase sigma-70 region 4 domain-containing protein</fullName>
    </recommendedName>
</protein>
<name>A0ABR9U3R1_9NOSO</name>
<dbReference type="EMBL" id="JADEXF010000681">
    <property type="protein sequence ID" value="MBE9106925.1"/>
    <property type="molecule type" value="Genomic_DNA"/>
</dbReference>
<proteinExistence type="predicted"/>
<dbReference type="InterPro" id="IPR036388">
    <property type="entry name" value="WH-like_DNA-bd_sf"/>
</dbReference>
<dbReference type="InterPro" id="IPR013324">
    <property type="entry name" value="RNA_pol_sigma_r3/r4-like"/>
</dbReference>
<dbReference type="RefSeq" id="WP_194046390.1">
    <property type="nucleotide sequence ID" value="NZ_JADEXF010000681.1"/>
</dbReference>
<dbReference type="Proteomes" id="UP000647836">
    <property type="component" value="Unassembled WGS sequence"/>
</dbReference>
<dbReference type="Gene3D" id="1.10.10.10">
    <property type="entry name" value="Winged helix-like DNA-binding domain superfamily/Winged helix DNA-binding domain"/>
    <property type="match status" value="1"/>
</dbReference>